<comment type="caution">
    <text evidence="2">The sequence shown here is derived from an EMBL/GenBank/DDBJ whole genome shotgun (WGS) entry which is preliminary data.</text>
</comment>
<dbReference type="AlphaFoldDB" id="A0AAN8GC31"/>
<sequence length="93" mass="10586">MSANEHNDIHLRLLGLLLSAQLWMLSLGLWVSGVAPEAKNRTCLGEYRRTKRASKDARFFEASWQWSTSPDVRHSSPSGQVVEQGQMFCLLPW</sequence>
<dbReference type="Proteomes" id="UP001335648">
    <property type="component" value="Unassembled WGS sequence"/>
</dbReference>
<accession>A0AAN8GC31</accession>
<evidence type="ECO:0000256" key="1">
    <source>
        <dbReference type="SAM" id="Phobius"/>
    </source>
</evidence>
<organism evidence="2 3">
    <name type="scientific">Champsocephalus esox</name>
    <name type="common">pike icefish</name>
    <dbReference type="NCBI Taxonomy" id="159716"/>
    <lineage>
        <taxon>Eukaryota</taxon>
        <taxon>Metazoa</taxon>
        <taxon>Chordata</taxon>
        <taxon>Craniata</taxon>
        <taxon>Vertebrata</taxon>
        <taxon>Euteleostomi</taxon>
        <taxon>Actinopterygii</taxon>
        <taxon>Neopterygii</taxon>
        <taxon>Teleostei</taxon>
        <taxon>Neoteleostei</taxon>
        <taxon>Acanthomorphata</taxon>
        <taxon>Eupercaria</taxon>
        <taxon>Perciformes</taxon>
        <taxon>Notothenioidei</taxon>
        <taxon>Channichthyidae</taxon>
        <taxon>Champsocephalus</taxon>
    </lineage>
</organism>
<feature type="transmembrane region" description="Helical" evidence="1">
    <location>
        <begin position="12"/>
        <end position="31"/>
    </location>
</feature>
<name>A0AAN8GC31_9TELE</name>
<proteinExistence type="predicted"/>
<dbReference type="EMBL" id="JAULUE010002067">
    <property type="protein sequence ID" value="KAK5876833.1"/>
    <property type="molecule type" value="Genomic_DNA"/>
</dbReference>
<evidence type="ECO:0000313" key="3">
    <source>
        <dbReference type="Proteomes" id="UP001335648"/>
    </source>
</evidence>
<keyword evidence="3" id="KW-1185">Reference proteome</keyword>
<protein>
    <submittedName>
        <fullName evidence="2">Uncharacterized protein</fullName>
    </submittedName>
</protein>
<evidence type="ECO:0000313" key="2">
    <source>
        <dbReference type="EMBL" id="KAK5876833.1"/>
    </source>
</evidence>
<reference evidence="2 3" key="1">
    <citation type="journal article" date="2023" name="Mol. Biol. Evol.">
        <title>Genomics of Secondarily Temperate Adaptation in the Only Non-Antarctic Icefish.</title>
        <authorList>
            <person name="Rivera-Colon A.G."/>
            <person name="Rayamajhi N."/>
            <person name="Minhas B.F."/>
            <person name="Madrigal G."/>
            <person name="Bilyk K.T."/>
            <person name="Yoon V."/>
            <person name="Hune M."/>
            <person name="Gregory S."/>
            <person name="Cheng C.H.C."/>
            <person name="Catchen J.M."/>
        </authorList>
    </citation>
    <scope>NUCLEOTIDE SEQUENCE [LARGE SCALE GENOMIC DNA]</scope>
    <source>
        <strain evidence="2">JC2023a</strain>
    </source>
</reference>
<keyword evidence="1" id="KW-0472">Membrane</keyword>
<keyword evidence="1" id="KW-1133">Transmembrane helix</keyword>
<keyword evidence="1" id="KW-0812">Transmembrane</keyword>
<gene>
    <name evidence="2" type="ORF">CesoFtcFv8_026147</name>
</gene>